<evidence type="ECO:0000313" key="2">
    <source>
        <dbReference type="EMBL" id="MDR7164656.1"/>
    </source>
</evidence>
<feature type="compositionally biased region" description="Polar residues" evidence="1">
    <location>
        <begin position="1"/>
        <end position="16"/>
    </location>
</feature>
<dbReference type="Proteomes" id="UP001262032">
    <property type="component" value="Unassembled WGS sequence"/>
</dbReference>
<comment type="caution">
    <text evidence="2">The sequence shown here is derived from an EMBL/GenBank/DDBJ whole genome shotgun (WGS) entry which is preliminary data.</text>
</comment>
<accession>A0AAW8NAY1</accession>
<organism evidence="2 3">
    <name type="scientific">Pseudarthrobacter oxydans</name>
    <name type="common">Arthrobacter oxydans</name>
    <dbReference type="NCBI Taxonomy" id="1671"/>
    <lineage>
        <taxon>Bacteria</taxon>
        <taxon>Bacillati</taxon>
        <taxon>Actinomycetota</taxon>
        <taxon>Actinomycetes</taxon>
        <taxon>Micrococcales</taxon>
        <taxon>Micrococcaceae</taxon>
        <taxon>Pseudarthrobacter</taxon>
    </lineage>
</organism>
<reference evidence="2" key="1">
    <citation type="submission" date="2023-07" db="EMBL/GenBank/DDBJ databases">
        <title>Sorghum-associated microbial communities from plants grown in Nebraska, USA.</title>
        <authorList>
            <person name="Schachtman D."/>
        </authorList>
    </citation>
    <scope>NUCLEOTIDE SEQUENCE</scope>
    <source>
        <strain evidence="2">BE261</strain>
    </source>
</reference>
<evidence type="ECO:0000313" key="3">
    <source>
        <dbReference type="Proteomes" id="UP001262032"/>
    </source>
</evidence>
<gene>
    <name evidence="2" type="ORF">J2X12_002694</name>
</gene>
<sequence>MLSHLPVSQVQETAAPSGSKLESALRGHPPAANVTRLHATVTKLQFNLSKIN</sequence>
<dbReference type="AlphaFoldDB" id="A0AAW8NAY1"/>
<dbReference type="EMBL" id="JAVDWN010000009">
    <property type="protein sequence ID" value="MDR7164656.1"/>
    <property type="molecule type" value="Genomic_DNA"/>
</dbReference>
<proteinExistence type="predicted"/>
<feature type="region of interest" description="Disordered" evidence="1">
    <location>
        <begin position="1"/>
        <end position="32"/>
    </location>
</feature>
<evidence type="ECO:0000256" key="1">
    <source>
        <dbReference type="SAM" id="MobiDB-lite"/>
    </source>
</evidence>
<protein>
    <submittedName>
        <fullName evidence="2">Uncharacterized protein</fullName>
    </submittedName>
</protein>
<name>A0AAW8NAY1_PSEOX</name>